<evidence type="ECO:0008006" key="5">
    <source>
        <dbReference type="Google" id="ProtNLM"/>
    </source>
</evidence>
<dbReference type="AlphaFoldDB" id="D8TGZ2"/>
<dbReference type="InterPro" id="IPR050213">
    <property type="entry name" value="GST_superfamily"/>
</dbReference>
<dbReference type="eggNOG" id="KOG1695">
    <property type="taxonomic scope" value="Eukaryota"/>
</dbReference>
<evidence type="ECO:0000259" key="1">
    <source>
        <dbReference type="PROSITE" id="PS50404"/>
    </source>
</evidence>
<dbReference type="EMBL" id="GL378323">
    <property type="protein sequence ID" value="EFJ52619.1"/>
    <property type="molecule type" value="Genomic_DNA"/>
</dbReference>
<accession>D8TGZ2</accession>
<name>D8TGZ2_VOLCA</name>
<dbReference type="Proteomes" id="UP000001058">
    <property type="component" value="Unassembled WGS sequence"/>
</dbReference>
<dbReference type="STRING" id="3068.D8TGZ2"/>
<dbReference type="InterPro" id="IPR004045">
    <property type="entry name" value="Glutathione_S-Trfase_N"/>
</dbReference>
<dbReference type="GO" id="GO:0004364">
    <property type="term" value="F:glutathione transferase activity"/>
    <property type="evidence" value="ECO:0007669"/>
    <property type="project" value="TreeGrafter"/>
</dbReference>
<organism evidence="4">
    <name type="scientific">Volvox carteri f. nagariensis</name>
    <dbReference type="NCBI Taxonomy" id="3068"/>
    <lineage>
        <taxon>Eukaryota</taxon>
        <taxon>Viridiplantae</taxon>
        <taxon>Chlorophyta</taxon>
        <taxon>core chlorophytes</taxon>
        <taxon>Chlorophyceae</taxon>
        <taxon>CS clade</taxon>
        <taxon>Chlamydomonadales</taxon>
        <taxon>Volvocaceae</taxon>
        <taxon>Volvox</taxon>
    </lineage>
</organism>
<dbReference type="InParanoid" id="D8TGZ2"/>
<protein>
    <recommendedName>
        <fullName evidence="5">Glutathione S-transferase</fullName>
    </recommendedName>
</protein>
<dbReference type="PROSITE" id="PS50404">
    <property type="entry name" value="GST_NTER"/>
    <property type="match status" value="1"/>
</dbReference>
<dbReference type="PANTHER" id="PTHR11571">
    <property type="entry name" value="GLUTATHIONE S-TRANSFERASE"/>
    <property type="match status" value="1"/>
</dbReference>
<evidence type="ECO:0000259" key="2">
    <source>
        <dbReference type="PROSITE" id="PS50405"/>
    </source>
</evidence>
<dbReference type="PROSITE" id="PS50405">
    <property type="entry name" value="GST_CTER"/>
    <property type="match status" value="1"/>
</dbReference>
<dbReference type="InterPro" id="IPR040079">
    <property type="entry name" value="Glutathione_S-Trfase"/>
</dbReference>
<keyword evidence="4" id="KW-1185">Reference proteome</keyword>
<reference evidence="3 4" key="1">
    <citation type="journal article" date="2010" name="Science">
        <title>Genomic analysis of organismal complexity in the multicellular green alga Volvox carteri.</title>
        <authorList>
            <person name="Prochnik S.E."/>
            <person name="Umen J."/>
            <person name="Nedelcu A.M."/>
            <person name="Hallmann A."/>
            <person name="Miller S.M."/>
            <person name="Nishii I."/>
            <person name="Ferris P."/>
            <person name="Kuo A."/>
            <person name="Mitros T."/>
            <person name="Fritz-Laylin L.K."/>
            <person name="Hellsten U."/>
            <person name="Chapman J."/>
            <person name="Simakov O."/>
            <person name="Rensing S.A."/>
            <person name="Terry A."/>
            <person name="Pangilinan J."/>
            <person name="Kapitonov V."/>
            <person name="Jurka J."/>
            <person name="Salamov A."/>
            <person name="Shapiro H."/>
            <person name="Schmutz J."/>
            <person name="Grimwood J."/>
            <person name="Lindquist E."/>
            <person name="Lucas S."/>
            <person name="Grigoriev I.V."/>
            <person name="Schmitt R."/>
            <person name="Kirk D."/>
            <person name="Rokhsar D.S."/>
        </authorList>
    </citation>
    <scope>NUCLEOTIDE SEQUENCE [LARGE SCALE GENOMIC DNA]</scope>
    <source>
        <strain evidence="4">f. Nagariensis / Eve</strain>
    </source>
</reference>
<dbReference type="SUPFAM" id="SSF52833">
    <property type="entry name" value="Thioredoxin-like"/>
    <property type="match status" value="1"/>
</dbReference>
<dbReference type="GeneID" id="9625238"/>
<feature type="domain" description="GST C-terminal" evidence="2">
    <location>
        <begin position="81"/>
        <end position="174"/>
    </location>
</feature>
<dbReference type="Pfam" id="PF02798">
    <property type="entry name" value="GST_N"/>
    <property type="match status" value="1"/>
</dbReference>
<dbReference type="SUPFAM" id="SSF47616">
    <property type="entry name" value="GST C-terminal domain-like"/>
    <property type="match status" value="1"/>
</dbReference>
<dbReference type="Gene3D" id="1.20.1050.10">
    <property type="match status" value="1"/>
</dbReference>
<dbReference type="SFLD" id="SFLDS00019">
    <property type="entry name" value="Glutathione_Transferase_(cytos"/>
    <property type="match status" value="1"/>
</dbReference>
<dbReference type="Gene3D" id="3.40.30.10">
    <property type="entry name" value="Glutaredoxin"/>
    <property type="match status" value="1"/>
</dbReference>
<sequence length="174" mass="19399">MPLKLHYFELPGRAETCPLCLTIGKVPFKEIIYDANKWPDHKPRMPFGQVPVLELEDGRMLTQSSAIDRYVAKLAGLYPDDPLQAALADQAVFQMADIFQLFTPTLQMPLEEKVKAQQEILATKAKEKLLQLSGLLETCGEYVAGDKLSYGDVSVFVGLSTLGRHILLEGKSYI</sequence>
<dbReference type="PANTHER" id="PTHR11571:SF150">
    <property type="entry name" value="GLUTATHIONE S-TRANSFERASE"/>
    <property type="match status" value="1"/>
</dbReference>
<dbReference type="OrthoDB" id="414243at2759"/>
<dbReference type="FunCoup" id="D8TGZ2">
    <property type="interactions" value="1022"/>
</dbReference>
<dbReference type="InterPro" id="IPR010987">
    <property type="entry name" value="Glutathione-S-Trfase_C-like"/>
</dbReference>
<evidence type="ECO:0000313" key="4">
    <source>
        <dbReference type="Proteomes" id="UP000001058"/>
    </source>
</evidence>
<dbReference type="CDD" id="cd03039">
    <property type="entry name" value="GST_N_Sigma_like"/>
    <property type="match status" value="1"/>
</dbReference>
<dbReference type="RefSeq" id="XP_002945624.1">
    <property type="nucleotide sequence ID" value="XM_002945578.1"/>
</dbReference>
<dbReference type="KEGG" id="vcn:VOLCADRAFT_85784"/>
<dbReference type="InterPro" id="IPR036249">
    <property type="entry name" value="Thioredoxin-like_sf"/>
</dbReference>
<evidence type="ECO:0000313" key="3">
    <source>
        <dbReference type="EMBL" id="EFJ52619.1"/>
    </source>
</evidence>
<gene>
    <name evidence="3" type="ORF">VOLCADRAFT_85784</name>
</gene>
<dbReference type="InterPro" id="IPR036282">
    <property type="entry name" value="Glutathione-S-Trfase_C_sf"/>
</dbReference>
<dbReference type="GO" id="GO:0006749">
    <property type="term" value="P:glutathione metabolic process"/>
    <property type="evidence" value="ECO:0007669"/>
    <property type="project" value="TreeGrafter"/>
</dbReference>
<feature type="domain" description="GST N-terminal" evidence="1">
    <location>
        <begin position="1"/>
        <end position="79"/>
    </location>
</feature>
<proteinExistence type="predicted"/>